<dbReference type="CDD" id="cd00082">
    <property type="entry name" value="HisKA"/>
    <property type="match status" value="1"/>
</dbReference>
<feature type="domain" description="HAMP" evidence="13">
    <location>
        <begin position="177"/>
        <end position="231"/>
    </location>
</feature>
<dbReference type="AlphaFoldDB" id="A0A9D1KPZ5"/>
<keyword evidence="8 11" id="KW-1133">Transmembrane helix</keyword>
<evidence type="ECO:0000256" key="10">
    <source>
        <dbReference type="ARBA" id="ARBA00023136"/>
    </source>
</evidence>
<dbReference type="SMART" id="SM00304">
    <property type="entry name" value="HAMP"/>
    <property type="match status" value="1"/>
</dbReference>
<dbReference type="Gene3D" id="1.10.287.130">
    <property type="match status" value="1"/>
</dbReference>
<dbReference type="PANTHER" id="PTHR45436">
    <property type="entry name" value="SENSOR HISTIDINE KINASE YKOH"/>
    <property type="match status" value="1"/>
</dbReference>
<evidence type="ECO:0000259" key="12">
    <source>
        <dbReference type="PROSITE" id="PS50109"/>
    </source>
</evidence>
<keyword evidence="9" id="KW-0902">Two-component regulatory system</keyword>
<dbReference type="Pfam" id="PF02518">
    <property type="entry name" value="HATPase_c"/>
    <property type="match status" value="1"/>
</dbReference>
<dbReference type="InterPro" id="IPR005467">
    <property type="entry name" value="His_kinase_dom"/>
</dbReference>
<dbReference type="InterPro" id="IPR003661">
    <property type="entry name" value="HisK_dim/P_dom"/>
</dbReference>
<comment type="caution">
    <text evidence="14">The sequence shown here is derived from an EMBL/GenBank/DDBJ whole genome shotgun (WGS) entry which is preliminary data.</text>
</comment>
<dbReference type="Pfam" id="PF00672">
    <property type="entry name" value="HAMP"/>
    <property type="match status" value="1"/>
</dbReference>
<dbReference type="PRINTS" id="PR00344">
    <property type="entry name" value="BCTRLSENSOR"/>
</dbReference>
<comment type="catalytic activity">
    <reaction evidence="1">
        <text>ATP + protein L-histidine = ADP + protein N-phospho-L-histidine.</text>
        <dbReference type="EC" id="2.7.13.3"/>
    </reaction>
</comment>
<dbReference type="SMART" id="SM00388">
    <property type="entry name" value="HisKA"/>
    <property type="match status" value="1"/>
</dbReference>
<protein>
    <recommendedName>
        <fullName evidence="3">histidine kinase</fullName>
        <ecNumber evidence="3">2.7.13.3</ecNumber>
    </recommendedName>
</protein>
<feature type="transmembrane region" description="Helical" evidence="11">
    <location>
        <begin position="16"/>
        <end position="41"/>
    </location>
</feature>
<evidence type="ECO:0000256" key="6">
    <source>
        <dbReference type="ARBA" id="ARBA00022692"/>
    </source>
</evidence>
<dbReference type="SUPFAM" id="SSF158472">
    <property type="entry name" value="HAMP domain-like"/>
    <property type="match status" value="1"/>
</dbReference>
<accession>A0A9D1KPZ5</accession>
<dbReference type="PROSITE" id="PS50885">
    <property type="entry name" value="HAMP"/>
    <property type="match status" value="1"/>
</dbReference>
<dbReference type="GO" id="GO:0005886">
    <property type="term" value="C:plasma membrane"/>
    <property type="evidence" value="ECO:0007669"/>
    <property type="project" value="TreeGrafter"/>
</dbReference>
<dbReference type="InterPro" id="IPR004358">
    <property type="entry name" value="Sig_transdc_His_kin-like_C"/>
</dbReference>
<keyword evidence="4" id="KW-0597">Phosphoprotein</keyword>
<dbReference type="InterPro" id="IPR050428">
    <property type="entry name" value="TCS_sensor_his_kinase"/>
</dbReference>
<dbReference type="EMBL" id="DVLU01000009">
    <property type="protein sequence ID" value="HIT84496.1"/>
    <property type="molecule type" value="Genomic_DNA"/>
</dbReference>
<reference evidence="14" key="2">
    <citation type="journal article" date="2021" name="PeerJ">
        <title>Extensive microbial diversity within the chicken gut microbiome revealed by metagenomics and culture.</title>
        <authorList>
            <person name="Gilroy R."/>
            <person name="Ravi A."/>
            <person name="Getino M."/>
            <person name="Pursley I."/>
            <person name="Horton D.L."/>
            <person name="Alikhan N.F."/>
            <person name="Baker D."/>
            <person name="Gharbi K."/>
            <person name="Hall N."/>
            <person name="Watson M."/>
            <person name="Adriaenssens E.M."/>
            <person name="Foster-Nyarko E."/>
            <person name="Jarju S."/>
            <person name="Secka A."/>
            <person name="Antonio M."/>
            <person name="Oren A."/>
            <person name="Chaudhuri R.R."/>
            <person name="La Ragione R."/>
            <person name="Hildebrand F."/>
            <person name="Pallen M.J."/>
        </authorList>
    </citation>
    <scope>NUCLEOTIDE SEQUENCE</scope>
    <source>
        <strain evidence="14">CHK181-108</strain>
    </source>
</reference>
<dbReference type="FunFam" id="1.10.287.130:FF:000001">
    <property type="entry name" value="Two-component sensor histidine kinase"/>
    <property type="match status" value="1"/>
</dbReference>
<evidence type="ECO:0000313" key="15">
    <source>
        <dbReference type="Proteomes" id="UP000824165"/>
    </source>
</evidence>
<dbReference type="CDD" id="cd06225">
    <property type="entry name" value="HAMP"/>
    <property type="match status" value="1"/>
</dbReference>
<keyword evidence="7 14" id="KW-0418">Kinase</keyword>
<dbReference type="Pfam" id="PF00512">
    <property type="entry name" value="HisKA"/>
    <property type="match status" value="1"/>
</dbReference>
<dbReference type="PANTHER" id="PTHR45436:SF5">
    <property type="entry name" value="SENSOR HISTIDINE KINASE TRCS"/>
    <property type="match status" value="1"/>
</dbReference>
<keyword evidence="6 11" id="KW-0812">Transmembrane</keyword>
<dbReference type="SUPFAM" id="SSF47384">
    <property type="entry name" value="Homodimeric domain of signal transducing histidine kinase"/>
    <property type="match status" value="1"/>
</dbReference>
<evidence type="ECO:0000256" key="11">
    <source>
        <dbReference type="SAM" id="Phobius"/>
    </source>
</evidence>
<keyword evidence="10 11" id="KW-0472">Membrane</keyword>
<feature type="domain" description="Histidine kinase" evidence="12">
    <location>
        <begin position="239"/>
        <end position="455"/>
    </location>
</feature>
<dbReference type="Gene3D" id="6.10.340.10">
    <property type="match status" value="1"/>
</dbReference>
<dbReference type="CDD" id="cd00075">
    <property type="entry name" value="HATPase"/>
    <property type="match status" value="1"/>
</dbReference>
<evidence type="ECO:0000256" key="5">
    <source>
        <dbReference type="ARBA" id="ARBA00022679"/>
    </source>
</evidence>
<evidence type="ECO:0000256" key="4">
    <source>
        <dbReference type="ARBA" id="ARBA00022553"/>
    </source>
</evidence>
<dbReference type="GO" id="GO:0000155">
    <property type="term" value="F:phosphorelay sensor kinase activity"/>
    <property type="evidence" value="ECO:0007669"/>
    <property type="project" value="InterPro"/>
</dbReference>
<evidence type="ECO:0000313" key="14">
    <source>
        <dbReference type="EMBL" id="HIT84496.1"/>
    </source>
</evidence>
<name>A0A9D1KPZ5_9FIRM</name>
<evidence type="ECO:0000256" key="2">
    <source>
        <dbReference type="ARBA" id="ARBA00004370"/>
    </source>
</evidence>
<feature type="transmembrane region" description="Helical" evidence="11">
    <location>
        <begin position="158"/>
        <end position="176"/>
    </location>
</feature>
<sequence length="457" mass="50827">MKGIKSGLSIKLKITLWYTLALVIISAAVWGVMVSVSDNILTRDAANRLTRTVDDMARGLSAVPPGQPDRMPPSRFFERGVHTALYGPGHELIDGFMPFDFAGNVEFRDGYLYSKTYDGTEYLIYTKKTMQEGSLWLMGIVSLTDETAVLSYTARTNFILVSALILAAAAGGYFMIRHAFKPVDRISKTAKSISESRDLSQRINLGSGSDEIYRLAATFDEMLDKIEKNVEKEKQFTADASHELRTPVAVIKSECEYVLDCVDSLDEAKESVEAIKTRADKMASLISDLLAISRLDRNMLNGEFEETDISELLTLVCDEQEEINSESGIALVRCIKPNIKAESYRSLLTRLFINLISNAYQYNRENGRVAVTLEEDYENIILDVSDSGVGIPEKDLPKIWERFYRADASRSSENGSMGLGLAMVKQIAAVHNGKITAKSVDGEGTSFRFVMPKTRMS</sequence>
<dbReference type="InterPro" id="IPR003660">
    <property type="entry name" value="HAMP_dom"/>
</dbReference>
<comment type="subcellular location">
    <subcellularLocation>
        <location evidence="2">Membrane</location>
    </subcellularLocation>
</comment>
<evidence type="ECO:0000256" key="1">
    <source>
        <dbReference type="ARBA" id="ARBA00000085"/>
    </source>
</evidence>
<dbReference type="SUPFAM" id="SSF55874">
    <property type="entry name" value="ATPase domain of HSP90 chaperone/DNA topoisomerase II/histidine kinase"/>
    <property type="match status" value="1"/>
</dbReference>
<dbReference type="InterPro" id="IPR003594">
    <property type="entry name" value="HATPase_dom"/>
</dbReference>
<dbReference type="InterPro" id="IPR036097">
    <property type="entry name" value="HisK_dim/P_sf"/>
</dbReference>
<dbReference type="Proteomes" id="UP000824165">
    <property type="component" value="Unassembled WGS sequence"/>
</dbReference>
<gene>
    <name evidence="14" type="ORF">IAA60_01185</name>
</gene>
<dbReference type="FunFam" id="3.30.565.10:FF:000006">
    <property type="entry name" value="Sensor histidine kinase WalK"/>
    <property type="match status" value="1"/>
</dbReference>
<evidence type="ECO:0000256" key="9">
    <source>
        <dbReference type="ARBA" id="ARBA00023012"/>
    </source>
</evidence>
<dbReference type="PROSITE" id="PS50109">
    <property type="entry name" value="HIS_KIN"/>
    <property type="match status" value="1"/>
</dbReference>
<dbReference type="SMART" id="SM00387">
    <property type="entry name" value="HATPase_c"/>
    <property type="match status" value="1"/>
</dbReference>
<evidence type="ECO:0000256" key="3">
    <source>
        <dbReference type="ARBA" id="ARBA00012438"/>
    </source>
</evidence>
<proteinExistence type="predicted"/>
<evidence type="ECO:0000256" key="7">
    <source>
        <dbReference type="ARBA" id="ARBA00022777"/>
    </source>
</evidence>
<organism evidence="14 15">
    <name type="scientific">Candidatus Ornithomonoglobus intestinigallinarum</name>
    <dbReference type="NCBI Taxonomy" id="2840894"/>
    <lineage>
        <taxon>Bacteria</taxon>
        <taxon>Bacillati</taxon>
        <taxon>Bacillota</taxon>
        <taxon>Clostridia</taxon>
        <taxon>Candidatus Ornithomonoglobus</taxon>
    </lineage>
</organism>
<reference evidence="14" key="1">
    <citation type="submission" date="2020-10" db="EMBL/GenBank/DDBJ databases">
        <authorList>
            <person name="Gilroy R."/>
        </authorList>
    </citation>
    <scope>NUCLEOTIDE SEQUENCE</scope>
    <source>
        <strain evidence="14">CHK181-108</strain>
    </source>
</reference>
<dbReference type="EC" id="2.7.13.3" evidence="3"/>
<keyword evidence="5" id="KW-0808">Transferase</keyword>
<evidence type="ECO:0000259" key="13">
    <source>
        <dbReference type="PROSITE" id="PS50885"/>
    </source>
</evidence>
<evidence type="ECO:0000256" key="8">
    <source>
        <dbReference type="ARBA" id="ARBA00022989"/>
    </source>
</evidence>
<dbReference type="InterPro" id="IPR036890">
    <property type="entry name" value="HATPase_C_sf"/>
</dbReference>
<dbReference type="Gene3D" id="3.30.565.10">
    <property type="entry name" value="Histidine kinase-like ATPase, C-terminal domain"/>
    <property type="match status" value="1"/>
</dbReference>